<dbReference type="PANTHER" id="PTHR42957">
    <property type="entry name" value="HELICASE MJ1565-RELATED"/>
    <property type="match status" value="1"/>
</dbReference>
<proteinExistence type="predicted"/>
<sequence length="625" mass="70262">MKIGSVYDQTTTTEFVAMLRPEYDGEKLLFSYVELALDGGTPQAGKERIVARIISVYKENPLLSRDQAGVSASMNLEDLGINFSRRFTYGWARCSVLGTLTDRGLDINRRGIAPNAEVHTPSEETLRKLFFHPSPSYVPLGSVDTFGGDREIEVPVTLNADQLATKHFCIFGMTGSGKTTTAAKLIEEFMARGHRMILFDSHDDYENLELFTQLFKEYTRNGKRIDIQCPVGNRACNAVQYLLHCPDAIFRENRPKNEQACERLLRTASVMYKNEPARKIVKEGCKHIITADFVRQLVATETGSSLLKKNAVQSLRVFPELKYYGDKFADFSIVLLQAFQGESFSSAQRRVLRRIIKQEGTGEAFIARLHDKISKSRLNPVIRDALLPKLEGIKAVYQDAKDSNANPLDFELFFKQVADRSLCLPESVFRLSLSDLSSNLRKALVYGIVTYFFRSFKFGEYSVRPKGKEKPAHSILFILEEARSLIPRSFGIDDNDVAGTQAKRAMRELAYEGRKFSLGFGIISQKPSTVDPEVVSQANTFILHQLKSPEDQEYVRTITESMSREELDMIKNLGTGRAIVAGVAVQSPVLLNVYPRYSEEGIQEPTPLKDALSPLEAVRKQLGIE</sequence>
<name>A0A326U2Q2_THEHA</name>
<organism evidence="2 3">
    <name type="scientific">Thermosporothrix hazakensis</name>
    <dbReference type="NCBI Taxonomy" id="644383"/>
    <lineage>
        <taxon>Bacteria</taxon>
        <taxon>Bacillati</taxon>
        <taxon>Chloroflexota</taxon>
        <taxon>Ktedonobacteria</taxon>
        <taxon>Ktedonobacterales</taxon>
        <taxon>Thermosporotrichaceae</taxon>
        <taxon>Thermosporothrix</taxon>
    </lineage>
</organism>
<evidence type="ECO:0000259" key="1">
    <source>
        <dbReference type="Pfam" id="PF01935"/>
    </source>
</evidence>
<evidence type="ECO:0000313" key="2">
    <source>
        <dbReference type="EMBL" id="PZW25320.1"/>
    </source>
</evidence>
<dbReference type="AlphaFoldDB" id="A0A326U2Q2"/>
<dbReference type="CDD" id="cd01127">
    <property type="entry name" value="TrwB_TraG_TraD_VirD4"/>
    <property type="match status" value="1"/>
</dbReference>
<protein>
    <submittedName>
        <fullName evidence="2">Uncharacterized protein DUF87</fullName>
    </submittedName>
</protein>
<accession>A0A326U2Q2</accession>
<dbReference type="OrthoDB" id="9806951at2"/>
<dbReference type="RefSeq" id="WP_111324704.1">
    <property type="nucleotide sequence ID" value="NZ_BIFX01000002.1"/>
</dbReference>
<dbReference type="Pfam" id="PF01935">
    <property type="entry name" value="DUF87"/>
    <property type="match status" value="1"/>
</dbReference>
<feature type="domain" description="Helicase HerA central" evidence="1">
    <location>
        <begin position="153"/>
        <end position="222"/>
    </location>
</feature>
<dbReference type="InterPro" id="IPR027417">
    <property type="entry name" value="P-loop_NTPase"/>
</dbReference>
<dbReference type="PANTHER" id="PTHR42957:SF2">
    <property type="entry name" value="HELICASE HERA CENTRAL DOMAIN-CONTAINING PROTEIN"/>
    <property type="match status" value="1"/>
</dbReference>
<dbReference type="SUPFAM" id="SSF52540">
    <property type="entry name" value="P-loop containing nucleoside triphosphate hydrolases"/>
    <property type="match status" value="1"/>
</dbReference>
<reference evidence="2 3" key="1">
    <citation type="submission" date="2018-06" db="EMBL/GenBank/DDBJ databases">
        <title>Genomic Encyclopedia of Archaeal and Bacterial Type Strains, Phase II (KMG-II): from individual species to whole genera.</title>
        <authorList>
            <person name="Goeker M."/>
        </authorList>
    </citation>
    <scope>NUCLEOTIDE SEQUENCE [LARGE SCALE GENOMIC DNA]</scope>
    <source>
        <strain evidence="2 3">ATCC BAA-1881</strain>
    </source>
</reference>
<gene>
    <name evidence="2" type="ORF">EI42_04372</name>
</gene>
<comment type="caution">
    <text evidence="2">The sequence shown here is derived from an EMBL/GenBank/DDBJ whole genome shotgun (WGS) entry which is preliminary data.</text>
</comment>
<dbReference type="Proteomes" id="UP000248806">
    <property type="component" value="Unassembled WGS sequence"/>
</dbReference>
<keyword evidence="3" id="KW-1185">Reference proteome</keyword>
<dbReference type="InterPro" id="IPR008571">
    <property type="entry name" value="HerA-like"/>
</dbReference>
<dbReference type="InterPro" id="IPR002789">
    <property type="entry name" value="HerA_central"/>
</dbReference>
<dbReference type="EMBL" id="QKUF01000019">
    <property type="protein sequence ID" value="PZW25320.1"/>
    <property type="molecule type" value="Genomic_DNA"/>
</dbReference>
<dbReference type="Gene3D" id="3.40.50.300">
    <property type="entry name" value="P-loop containing nucleotide triphosphate hydrolases"/>
    <property type="match status" value="2"/>
</dbReference>
<evidence type="ECO:0000313" key="3">
    <source>
        <dbReference type="Proteomes" id="UP000248806"/>
    </source>
</evidence>